<comment type="caution">
    <text evidence="9">The sequence shown here is derived from an EMBL/GenBank/DDBJ whole genome shotgun (WGS) entry which is preliminary data.</text>
</comment>
<evidence type="ECO:0000256" key="5">
    <source>
        <dbReference type="ARBA" id="ARBA00022989"/>
    </source>
</evidence>
<evidence type="ECO:0000256" key="6">
    <source>
        <dbReference type="ARBA" id="ARBA00023136"/>
    </source>
</evidence>
<sequence>MFEISTFSIIERISLAALLGGIVGWERDLRDKQAGIKTHLLVSVGSALIMILSTYGFQNMIDHVNARFDPARLAHGVISGIGFLGAGVIMRRSDKKVSGITTAATLWVVAAIGLCVGAGFYTPAYVVTFVVLVNAFGLRAIESKFFYSSGYIKLQITHDEESNPFREINNYLENYGIIMEAVKFCEYTESNGVYCLNIIIFVKYKQNGCLVDFIRCLNSIQGFRVVDCNDKKALLKEKWEEAAPTL</sequence>
<gene>
    <name evidence="9" type="ORF">EP10_000557</name>
</gene>
<name>A0ABU6BE41_9BACL</name>
<keyword evidence="6 7" id="KW-0472">Membrane</keyword>
<comment type="similarity">
    <text evidence="2">Belongs to the MgtC/SapB family.</text>
</comment>
<keyword evidence="5 7" id="KW-1133">Transmembrane helix</keyword>
<dbReference type="InterPro" id="IPR049177">
    <property type="entry name" value="MgtC_SapB_SrpB_YhiD_N"/>
</dbReference>
<feature type="transmembrane region" description="Helical" evidence="7">
    <location>
        <begin position="38"/>
        <end position="61"/>
    </location>
</feature>
<dbReference type="InterPro" id="IPR003416">
    <property type="entry name" value="MgtC/SapB/SrpB/YhiD_fam"/>
</dbReference>
<evidence type="ECO:0000259" key="8">
    <source>
        <dbReference type="Pfam" id="PF02308"/>
    </source>
</evidence>
<dbReference type="PANTHER" id="PTHR33778:SF1">
    <property type="entry name" value="MAGNESIUM TRANSPORTER YHID-RELATED"/>
    <property type="match status" value="1"/>
</dbReference>
<evidence type="ECO:0000256" key="3">
    <source>
        <dbReference type="ARBA" id="ARBA00022475"/>
    </source>
</evidence>
<reference evidence="9 10" key="1">
    <citation type="journal article" date="2014" name="Genome Announc.">
        <title>Draft Genome Sequence of Geobacillus icigianus Strain G1w1T Isolated from Hot Springs in the Valley of Geysers, Kamchatka (Russian Federation).</title>
        <authorList>
            <person name="Bryanskaya A.V."/>
            <person name="Rozanov A.S."/>
            <person name="Logacheva M.D."/>
            <person name="Kotenko A.V."/>
            <person name="Peltek S.E."/>
        </authorList>
    </citation>
    <scope>NUCLEOTIDE SEQUENCE [LARGE SCALE GENOMIC DNA]</scope>
    <source>
        <strain evidence="9 10">G1w1</strain>
    </source>
</reference>
<keyword evidence="3" id="KW-1003">Cell membrane</keyword>
<feature type="transmembrane region" description="Helical" evidence="7">
    <location>
        <begin position="6"/>
        <end position="26"/>
    </location>
</feature>
<protein>
    <recommendedName>
        <fullName evidence="8">MgtC/SapB/SrpB/YhiD N-terminal domain-containing protein</fullName>
    </recommendedName>
</protein>
<evidence type="ECO:0000256" key="7">
    <source>
        <dbReference type="SAM" id="Phobius"/>
    </source>
</evidence>
<dbReference type="Proteomes" id="UP000029267">
    <property type="component" value="Unassembled WGS sequence"/>
</dbReference>
<feature type="domain" description="MgtC/SapB/SrpB/YhiD N-terminal" evidence="8">
    <location>
        <begin position="14"/>
        <end position="143"/>
    </location>
</feature>
<feature type="transmembrane region" description="Helical" evidence="7">
    <location>
        <begin position="97"/>
        <end position="119"/>
    </location>
</feature>
<feature type="transmembrane region" description="Helical" evidence="7">
    <location>
        <begin position="73"/>
        <end position="90"/>
    </location>
</feature>
<comment type="subcellular location">
    <subcellularLocation>
        <location evidence="1">Cell membrane</location>
        <topology evidence="1">Multi-pass membrane protein</topology>
    </subcellularLocation>
</comment>
<dbReference type="Pfam" id="PF02308">
    <property type="entry name" value="MgtC"/>
    <property type="match status" value="1"/>
</dbReference>
<accession>A0ABU6BE41</accession>
<evidence type="ECO:0000313" key="10">
    <source>
        <dbReference type="Proteomes" id="UP000029267"/>
    </source>
</evidence>
<dbReference type="RefSeq" id="WP_324697416.1">
    <property type="nucleotide sequence ID" value="NZ_JPYA02000001.1"/>
</dbReference>
<evidence type="ECO:0000256" key="4">
    <source>
        <dbReference type="ARBA" id="ARBA00022692"/>
    </source>
</evidence>
<keyword evidence="4 7" id="KW-0812">Transmembrane</keyword>
<dbReference type="PANTHER" id="PTHR33778">
    <property type="entry name" value="PROTEIN MGTC"/>
    <property type="match status" value="1"/>
</dbReference>
<organism evidence="9 10">
    <name type="scientific">Geobacillus icigianus</name>
    <dbReference type="NCBI Taxonomy" id="1430331"/>
    <lineage>
        <taxon>Bacteria</taxon>
        <taxon>Bacillati</taxon>
        <taxon>Bacillota</taxon>
        <taxon>Bacilli</taxon>
        <taxon>Bacillales</taxon>
        <taxon>Anoxybacillaceae</taxon>
        <taxon>Geobacillus</taxon>
    </lineage>
</organism>
<keyword evidence="10" id="KW-1185">Reference proteome</keyword>
<proteinExistence type="inferred from homology"/>
<evidence type="ECO:0000256" key="1">
    <source>
        <dbReference type="ARBA" id="ARBA00004651"/>
    </source>
</evidence>
<dbReference type="PRINTS" id="PR01837">
    <property type="entry name" value="MGTCSAPBPROT"/>
</dbReference>
<dbReference type="EMBL" id="JPYA02000001">
    <property type="protein sequence ID" value="MEB3749718.1"/>
    <property type="molecule type" value="Genomic_DNA"/>
</dbReference>
<evidence type="ECO:0000313" key="9">
    <source>
        <dbReference type="EMBL" id="MEB3749718.1"/>
    </source>
</evidence>
<evidence type="ECO:0000256" key="2">
    <source>
        <dbReference type="ARBA" id="ARBA00009298"/>
    </source>
</evidence>